<keyword evidence="2" id="KW-0812">Transmembrane</keyword>
<gene>
    <name evidence="3" type="ORF">HHI36_006891</name>
</gene>
<dbReference type="Proteomes" id="UP001516400">
    <property type="component" value="Unassembled WGS sequence"/>
</dbReference>
<dbReference type="EMBL" id="JABFTP020000021">
    <property type="protein sequence ID" value="KAL3267764.1"/>
    <property type="molecule type" value="Genomic_DNA"/>
</dbReference>
<proteinExistence type="predicted"/>
<dbReference type="AlphaFoldDB" id="A0ABD2MN49"/>
<organism evidence="3 4">
    <name type="scientific">Cryptolaemus montrouzieri</name>
    <dbReference type="NCBI Taxonomy" id="559131"/>
    <lineage>
        <taxon>Eukaryota</taxon>
        <taxon>Metazoa</taxon>
        <taxon>Ecdysozoa</taxon>
        <taxon>Arthropoda</taxon>
        <taxon>Hexapoda</taxon>
        <taxon>Insecta</taxon>
        <taxon>Pterygota</taxon>
        <taxon>Neoptera</taxon>
        <taxon>Endopterygota</taxon>
        <taxon>Coleoptera</taxon>
        <taxon>Polyphaga</taxon>
        <taxon>Cucujiformia</taxon>
        <taxon>Coccinelloidea</taxon>
        <taxon>Coccinellidae</taxon>
        <taxon>Scymninae</taxon>
        <taxon>Scymnini</taxon>
        <taxon>Cryptolaemus</taxon>
    </lineage>
</organism>
<evidence type="ECO:0000256" key="1">
    <source>
        <dbReference type="SAM" id="MobiDB-lite"/>
    </source>
</evidence>
<evidence type="ECO:0000313" key="3">
    <source>
        <dbReference type="EMBL" id="KAL3267764.1"/>
    </source>
</evidence>
<keyword evidence="4" id="KW-1185">Reference proteome</keyword>
<comment type="caution">
    <text evidence="3">The sequence shown here is derived from an EMBL/GenBank/DDBJ whole genome shotgun (WGS) entry which is preliminary data.</text>
</comment>
<accession>A0ABD2MN49</accession>
<protein>
    <submittedName>
        <fullName evidence="3">Uncharacterized protein</fullName>
    </submittedName>
</protein>
<feature type="region of interest" description="Disordered" evidence="1">
    <location>
        <begin position="89"/>
        <end position="111"/>
    </location>
</feature>
<feature type="compositionally biased region" description="Polar residues" evidence="1">
    <location>
        <begin position="91"/>
        <end position="101"/>
    </location>
</feature>
<name>A0ABD2MN49_9CUCU</name>
<evidence type="ECO:0000313" key="4">
    <source>
        <dbReference type="Proteomes" id="UP001516400"/>
    </source>
</evidence>
<sequence>MGKQVKQAAKDMKNKTAALTTIMPNTRGPTWLTWQLLCSVAHSVGLYGALLWAKAMHTERLQRNPYKKESHIKIVFNKEDVRHALEAIKNGMSQKQPNSGRKGSPQRMDDLLPSYRIITKNRSPQAAVEDFLDNNPPVCE</sequence>
<feature type="transmembrane region" description="Helical" evidence="2">
    <location>
        <begin position="32"/>
        <end position="53"/>
    </location>
</feature>
<reference evidence="3 4" key="1">
    <citation type="journal article" date="2021" name="BMC Biol.">
        <title>Horizontally acquired antibacterial genes associated with adaptive radiation of ladybird beetles.</title>
        <authorList>
            <person name="Li H.S."/>
            <person name="Tang X.F."/>
            <person name="Huang Y.H."/>
            <person name="Xu Z.Y."/>
            <person name="Chen M.L."/>
            <person name="Du X.Y."/>
            <person name="Qiu B.Y."/>
            <person name="Chen P.T."/>
            <person name="Zhang W."/>
            <person name="Slipinski A."/>
            <person name="Escalona H.E."/>
            <person name="Waterhouse R.M."/>
            <person name="Zwick A."/>
            <person name="Pang H."/>
        </authorList>
    </citation>
    <scope>NUCLEOTIDE SEQUENCE [LARGE SCALE GENOMIC DNA]</scope>
    <source>
        <strain evidence="3">SYSU2018</strain>
    </source>
</reference>
<keyword evidence="2" id="KW-1133">Transmembrane helix</keyword>
<evidence type="ECO:0000256" key="2">
    <source>
        <dbReference type="SAM" id="Phobius"/>
    </source>
</evidence>
<keyword evidence="2" id="KW-0472">Membrane</keyword>